<gene>
    <name evidence="1" type="ORF">CGLO_14409</name>
</gene>
<dbReference type="AlphaFoldDB" id="T0L4R2"/>
<comment type="caution">
    <text evidence="1">The sequence shown here is derived from an EMBL/GenBank/DDBJ whole genome shotgun (WGS) entry which is preliminary data.</text>
</comment>
<protein>
    <submittedName>
        <fullName evidence="1">Uncharacterized protein</fullName>
    </submittedName>
</protein>
<dbReference type="HOGENOM" id="CLU_3392260_0_0_1"/>
<dbReference type="EMBL" id="AMYD01003353">
    <property type="protein sequence ID" value="EQB46531.1"/>
    <property type="molecule type" value="Genomic_DNA"/>
</dbReference>
<reference evidence="2" key="1">
    <citation type="journal article" date="2013" name="Mol. Plant Microbe Interact.">
        <title>Global aspects of pacC regulation of pathogenicity genes in Colletotrichum gloeosporioides as revealed by transcriptome analysis.</title>
        <authorList>
            <person name="Alkan N."/>
            <person name="Meng X."/>
            <person name="Friedlander G."/>
            <person name="Reuveni E."/>
            <person name="Sukno S."/>
            <person name="Sherman A."/>
            <person name="Thon M."/>
            <person name="Fluhr R."/>
            <person name="Prusky D."/>
        </authorList>
    </citation>
    <scope>NUCLEOTIDE SEQUENCE [LARGE SCALE GENOMIC DNA]</scope>
    <source>
        <strain evidence="2">Cg-14</strain>
    </source>
</reference>
<dbReference type="Proteomes" id="UP000015530">
    <property type="component" value="Unassembled WGS sequence"/>
</dbReference>
<accession>T0L4R2</accession>
<organism evidence="1 2">
    <name type="scientific">Colletotrichum gloeosporioides (strain Cg-14)</name>
    <name type="common">Anthracnose fungus</name>
    <name type="synonym">Glomerella cingulata</name>
    <dbReference type="NCBI Taxonomy" id="1237896"/>
    <lineage>
        <taxon>Eukaryota</taxon>
        <taxon>Fungi</taxon>
        <taxon>Dikarya</taxon>
        <taxon>Ascomycota</taxon>
        <taxon>Pezizomycotina</taxon>
        <taxon>Sordariomycetes</taxon>
        <taxon>Hypocreomycetidae</taxon>
        <taxon>Glomerellales</taxon>
        <taxon>Glomerellaceae</taxon>
        <taxon>Colletotrichum</taxon>
        <taxon>Colletotrichum gloeosporioides species complex</taxon>
    </lineage>
</organism>
<name>T0L4R2_COLGC</name>
<evidence type="ECO:0000313" key="2">
    <source>
        <dbReference type="Proteomes" id="UP000015530"/>
    </source>
</evidence>
<sequence length="32" mass="3889">MSEEDFDSVGWSMEMEALWFGESEKAYFKFQF</sequence>
<evidence type="ECO:0000313" key="1">
    <source>
        <dbReference type="EMBL" id="EQB46531.1"/>
    </source>
</evidence>
<proteinExistence type="predicted"/>